<evidence type="ECO:0000313" key="2">
    <source>
        <dbReference type="EMBL" id="GMR41317.1"/>
    </source>
</evidence>
<keyword evidence="1" id="KW-0472">Membrane</keyword>
<keyword evidence="1" id="KW-0812">Transmembrane</keyword>
<reference evidence="3" key="1">
    <citation type="submission" date="2022-10" db="EMBL/GenBank/DDBJ databases">
        <title>Genome assembly of Pristionchus species.</title>
        <authorList>
            <person name="Yoshida K."/>
            <person name="Sommer R.J."/>
        </authorList>
    </citation>
    <scope>NUCLEOTIDE SEQUENCE [LARGE SCALE GENOMIC DNA]</scope>
    <source>
        <strain evidence="3">RS5460</strain>
    </source>
</reference>
<gene>
    <name evidence="2" type="ORF">PMAYCL1PPCAC_11512</name>
</gene>
<dbReference type="EMBL" id="BTRK01000003">
    <property type="protein sequence ID" value="GMR41317.1"/>
    <property type="molecule type" value="Genomic_DNA"/>
</dbReference>
<feature type="transmembrane region" description="Helical" evidence="1">
    <location>
        <begin position="28"/>
        <end position="47"/>
    </location>
</feature>
<evidence type="ECO:0000256" key="1">
    <source>
        <dbReference type="SAM" id="Phobius"/>
    </source>
</evidence>
<keyword evidence="1" id="KW-1133">Transmembrane helix</keyword>
<dbReference type="AlphaFoldDB" id="A0AAN4ZHE6"/>
<dbReference type="PANTHER" id="PTHR45830">
    <property type="entry name" value="SERPENTINE RECEPTOR, CLASS I"/>
    <property type="match status" value="1"/>
</dbReference>
<proteinExistence type="predicted"/>
<comment type="caution">
    <text evidence="2">The sequence shown here is derived from an EMBL/GenBank/DDBJ whole genome shotgun (WGS) entry which is preliminary data.</text>
</comment>
<name>A0AAN4ZHE6_9BILA</name>
<keyword evidence="3" id="KW-1185">Reference proteome</keyword>
<feature type="transmembrane region" description="Helical" evidence="1">
    <location>
        <begin position="102"/>
        <end position="124"/>
    </location>
</feature>
<evidence type="ECO:0008006" key="4">
    <source>
        <dbReference type="Google" id="ProtNLM"/>
    </source>
</evidence>
<protein>
    <recommendedName>
        <fullName evidence="4">G protein-coupled receptor</fullName>
    </recommendedName>
</protein>
<feature type="transmembrane region" description="Helical" evidence="1">
    <location>
        <begin position="59"/>
        <end position="82"/>
    </location>
</feature>
<organism evidence="2 3">
    <name type="scientific">Pristionchus mayeri</name>
    <dbReference type="NCBI Taxonomy" id="1317129"/>
    <lineage>
        <taxon>Eukaryota</taxon>
        <taxon>Metazoa</taxon>
        <taxon>Ecdysozoa</taxon>
        <taxon>Nematoda</taxon>
        <taxon>Chromadorea</taxon>
        <taxon>Rhabditida</taxon>
        <taxon>Rhabditina</taxon>
        <taxon>Diplogasteromorpha</taxon>
        <taxon>Diplogasteroidea</taxon>
        <taxon>Neodiplogasteridae</taxon>
        <taxon>Pristionchus</taxon>
    </lineage>
</organism>
<dbReference type="PANTHER" id="PTHR45830:SF15">
    <property type="entry name" value="SERPENTINE RECEPTOR, CLASS I"/>
    <property type="match status" value="1"/>
</dbReference>
<evidence type="ECO:0000313" key="3">
    <source>
        <dbReference type="Proteomes" id="UP001328107"/>
    </source>
</evidence>
<dbReference type="Proteomes" id="UP001328107">
    <property type="component" value="Unassembled WGS sequence"/>
</dbReference>
<sequence length="151" mass="17300">MGVNDSLKYGFQYEQEFHTRELMMSFQLSFPLFNTFIAHPLMLLVLCSNRSMNRGVFRAYALTEFGIFLIDVSTLLLRVSFIPPFVGIYCEGFICRAGAPNAVILAVLSTGILFNIPCYMFLLVRMHQLITAGTNQRWKLSERLGKRPVFE</sequence>
<accession>A0AAN4ZHE6</accession>